<evidence type="ECO:0000313" key="1">
    <source>
        <dbReference type="EMBL" id="KAG7052045.1"/>
    </source>
</evidence>
<name>A0A9P7R8B1_9PEZI</name>
<organism evidence="1 2">
    <name type="scientific">Colletotrichum scovillei</name>
    <dbReference type="NCBI Taxonomy" id="1209932"/>
    <lineage>
        <taxon>Eukaryota</taxon>
        <taxon>Fungi</taxon>
        <taxon>Dikarya</taxon>
        <taxon>Ascomycota</taxon>
        <taxon>Pezizomycotina</taxon>
        <taxon>Sordariomycetes</taxon>
        <taxon>Hypocreomycetidae</taxon>
        <taxon>Glomerellales</taxon>
        <taxon>Glomerellaceae</taxon>
        <taxon>Colletotrichum</taxon>
        <taxon>Colletotrichum acutatum species complex</taxon>
    </lineage>
</organism>
<reference evidence="1" key="1">
    <citation type="submission" date="2021-05" db="EMBL/GenBank/DDBJ databases">
        <title>Comparative genomics of three Colletotrichum scovillei strains and genetic complementation revealed genes involved fungal growth and virulence on chili pepper.</title>
        <authorList>
            <person name="Hsieh D.-K."/>
            <person name="Chuang S.-C."/>
            <person name="Chen C.-Y."/>
            <person name="Chao Y.-T."/>
            <person name="Lu M.-Y.J."/>
            <person name="Lee M.-H."/>
            <person name="Shih M.-C."/>
        </authorList>
    </citation>
    <scope>NUCLEOTIDE SEQUENCE</scope>
    <source>
        <strain evidence="1">Coll-153</strain>
    </source>
</reference>
<keyword evidence="2" id="KW-1185">Reference proteome</keyword>
<accession>A0A9P7R8B1</accession>
<proteinExistence type="predicted"/>
<protein>
    <submittedName>
        <fullName evidence="1">Uncharacterized protein</fullName>
    </submittedName>
</protein>
<gene>
    <name evidence="1" type="ORF">JMJ77_002655</name>
</gene>
<dbReference type="EMBL" id="JAESDN010000004">
    <property type="protein sequence ID" value="KAG7052045.1"/>
    <property type="molecule type" value="Genomic_DNA"/>
</dbReference>
<evidence type="ECO:0000313" key="2">
    <source>
        <dbReference type="Proteomes" id="UP000699042"/>
    </source>
</evidence>
<comment type="caution">
    <text evidence="1">The sequence shown here is derived from an EMBL/GenBank/DDBJ whole genome shotgun (WGS) entry which is preliminary data.</text>
</comment>
<dbReference type="Proteomes" id="UP000699042">
    <property type="component" value="Unassembled WGS sequence"/>
</dbReference>
<sequence>MRLCVGVRIDGPFLPRVHSADYYRIALNGS</sequence>
<dbReference type="AlphaFoldDB" id="A0A9P7R8B1"/>